<dbReference type="GO" id="GO:0000978">
    <property type="term" value="F:RNA polymerase II cis-regulatory region sequence-specific DNA binding"/>
    <property type="evidence" value="ECO:0007669"/>
    <property type="project" value="TreeGrafter"/>
</dbReference>
<dbReference type="Gene3D" id="1.10.10.60">
    <property type="entry name" value="Homeodomain-like"/>
    <property type="match status" value="2"/>
</dbReference>
<dbReference type="GO" id="GO:0000981">
    <property type="term" value="F:DNA-binding transcription factor activity, RNA polymerase II-specific"/>
    <property type="evidence" value="ECO:0007669"/>
    <property type="project" value="TreeGrafter"/>
</dbReference>
<evidence type="ECO:0000259" key="9">
    <source>
        <dbReference type="PROSITE" id="PS51294"/>
    </source>
</evidence>
<feature type="domain" description="HTH myb-type" evidence="9">
    <location>
        <begin position="101"/>
        <end position="155"/>
    </location>
</feature>
<feature type="compositionally biased region" description="Low complexity" evidence="7">
    <location>
        <begin position="180"/>
        <end position="190"/>
    </location>
</feature>
<feature type="region of interest" description="Disordered" evidence="7">
    <location>
        <begin position="158"/>
        <end position="235"/>
    </location>
</feature>
<evidence type="ECO:0000256" key="2">
    <source>
        <dbReference type="ARBA" id="ARBA00022737"/>
    </source>
</evidence>
<dbReference type="GO" id="GO:0010597">
    <property type="term" value="P:green leaf volatile biosynthetic process"/>
    <property type="evidence" value="ECO:0007669"/>
    <property type="project" value="UniProtKB-ARBA"/>
</dbReference>
<dbReference type="EMBL" id="CAMAPF010000966">
    <property type="protein sequence ID" value="CAH9131664.1"/>
    <property type="molecule type" value="Genomic_DNA"/>
</dbReference>
<feature type="domain" description="HTH myb-type" evidence="9">
    <location>
        <begin position="48"/>
        <end position="100"/>
    </location>
</feature>
<comment type="caution">
    <text evidence="10">The sequence shown here is derived from an EMBL/GenBank/DDBJ whole genome shotgun (WGS) entry which is preliminary data.</text>
</comment>
<evidence type="ECO:0000256" key="5">
    <source>
        <dbReference type="ARBA" id="ARBA00023163"/>
    </source>
</evidence>
<keyword evidence="4" id="KW-0238">DNA-binding</keyword>
<dbReference type="Pfam" id="PF00249">
    <property type="entry name" value="Myb_DNA-binding"/>
    <property type="match status" value="2"/>
</dbReference>
<protein>
    <submittedName>
        <fullName evidence="10">Uncharacterized protein</fullName>
    </submittedName>
</protein>
<proteinExistence type="predicted"/>
<organism evidence="10 11">
    <name type="scientific">Cuscuta epithymum</name>
    <dbReference type="NCBI Taxonomy" id="186058"/>
    <lineage>
        <taxon>Eukaryota</taxon>
        <taxon>Viridiplantae</taxon>
        <taxon>Streptophyta</taxon>
        <taxon>Embryophyta</taxon>
        <taxon>Tracheophyta</taxon>
        <taxon>Spermatophyta</taxon>
        <taxon>Magnoliopsida</taxon>
        <taxon>eudicotyledons</taxon>
        <taxon>Gunneridae</taxon>
        <taxon>Pentapetalae</taxon>
        <taxon>asterids</taxon>
        <taxon>lamiids</taxon>
        <taxon>Solanales</taxon>
        <taxon>Convolvulaceae</taxon>
        <taxon>Cuscuteae</taxon>
        <taxon>Cuscuta</taxon>
        <taxon>Cuscuta subgen. Cuscuta</taxon>
    </lineage>
</organism>
<dbReference type="InterPro" id="IPR017930">
    <property type="entry name" value="Myb_dom"/>
</dbReference>
<evidence type="ECO:0000256" key="3">
    <source>
        <dbReference type="ARBA" id="ARBA00023015"/>
    </source>
</evidence>
<evidence type="ECO:0000259" key="8">
    <source>
        <dbReference type="PROSITE" id="PS50090"/>
    </source>
</evidence>
<evidence type="ECO:0000256" key="7">
    <source>
        <dbReference type="SAM" id="MobiDB-lite"/>
    </source>
</evidence>
<dbReference type="FunFam" id="1.10.10.60:FF:000060">
    <property type="entry name" value="MYB transcription factor"/>
    <property type="match status" value="1"/>
</dbReference>
<feature type="region of interest" description="Disordered" evidence="7">
    <location>
        <begin position="1"/>
        <end position="41"/>
    </location>
</feature>
<keyword evidence="11" id="KW-1185">Reference proteome</keyword>
<gene>
    <name evidence="10" type="ORF">CEPIT_LOCUS31569</name>
</gene>
<accession>A0AAV0F800</accession>
<sequence>MSSKASESWNAFRFSPPSGSRRPPPGSVLRSGEQDAGRNVGKPCFRPAKFCSRGHWRAEEDIKLKELVAKDGPQNWNLIAEKIPGRSAGKSCRLRWFNQLDPKINRQPFTEEEEERLLAAHRMYGNKWAIIARLFPGRTDNAVKNHWHVILARHRRNQVPGSVPTQPGNAESAASTCTDLSLSGSSSSSSKTHPESHPTPIPQRQIVHANPGLALDGGKSETRSRPPSPPNSLSVSVAHNNDAVSGSDAENCLQKKTAIYDNQFNKMPCYFDFLGVGAD</sequence>
<dbReference type="PROSITE" id="PS51294">
    <property type="entry name" value="HTH_MYB"/>
    <property type="match status" value="2"/>
</dbReference>
<feature type="domain" description="Myb-like" evidence="8">
    <location>
        <begin position="53"/>
        <end position="100"/>
    </location>
</feature>
<dbReference type="Proteomes" id="UP001152523">
    <property type="component" value="Unassembled WGS sequence"/>
</dbReference>
<feature type="compositionally biased region" description="Polar residues" evidence="7">
    <location>
        <begin position="159"/>
        <end position="179"/>
    </location>
</feature>
<dbReference type="InterPro" id="IPR001005">
    <property type="entry name" value="SANT/Myb"/>
</dbReference>
<evidence type="ECO:0000313" key="11">
    <source>
        <dbReference type="Proteomes" id="UP001152523"/>
    </source>
</evidence>
<reference evidence="10" key="1">
    <citation type="submission" date="2022-07" db="EMBL/GenBank/DDBJ databases">
        <authorList>
            <person name="Macas J."/>
            <person name="Novak P."/>
            <person name="Neumann P."/>
        </authorList>
    </citation>
    <scope>NUCLEOTIDE SEQUENCE</scope>
</reference>
<evidence type="ECO:0000256" key="1">
    <source>
        <dbReference type="ARBA" id="ARBA00004123"/>
    </source>
</evidence>
<dbReference type="SMART" id="SM00717">
    <property type="entry name" value="SANT"/>
    <property type="match status" value="2"/>
</dbReference>
<dbReference type="PROSITE" id="PS50090">
    <property type="entry name" value="MYB_LIKE"/>
    <property type="match status" value="2"/>
</dbReference>
<evidence type="ECO:0000256" key="6">
    <source>
        <dbReference type="ARBA" id="ARBA00023242"/>
    </source>
</evidence>
<dbReference type="PANTHER" id="PTHR45614:SF259">
    <property type="entry name" value="MYB DOMAIN PROTEIN 89-RELATED"/>
    <property type="match status" value="1"/>
</dbReference>
<dbReference type="GO" id="GO:0005634">
    <property type="term" value="C:nucleus"/>
    <property type="evidence" value="ECO:0007669"/>
    <property type="project" value="UniProtKB-SubCell"/>
</dbReference>
<comment type="subcellular location">
    <subcellularLocation>
        <location evidence="1">Nucleus</location>
    </subcellularLocation>
</comment>
<name>A0AAV0F800_9ASTE</name>
<evidence type="ECO:0000313" key="10">
    <source>
        <dbReference type="EMBL" id="CAH9131664.1"/>
    </source>
</evidence>
<keyword evidence="2" id="KW-0677">Repeat</keyword>
<keyword evidence="5" id="KW-0804">Transcription</keyword>
<evidence type="ECO:0000256" key="4">
    <source>
        <dbReference type="ARBA" id="ARBA00023125"/>
    </source>
</evidence>
<feature type="compositionally biased region" description="Low complexity" evidence="7">
    <location>
        <begin position="15"/>
        <end position="31"/>
    </location>
</feature>
<dbReference type="SUPFAM" id="SSF46689">
    <property type="entry name" value="Homeodomain-like"/>
    <property type="match status" value="1"/>
</dbReference>
<dbReference type="AlphaFoldDB" id="A0AAV0F800"/>
<dbReference type="PANTHER" id="PTHR45614">
    <property type="entry name" value="MYB PROTEIN-RELATED"/>
    <property type="match status" value="1"/>
</dbReference>
<keyword evidence="6" id="KW-0539">Nucleus</keyword>
<dbReference type="InterPro" id="IPR050560">
    <property type="entry name" value="MYB_TF"/>
</dbReference>
<dbReference type="CDD" id="cd00167">
    <property type="entry name" value="SANT"/>
    <property type="match status" value="2"/>
</dbReference>
<dbReference type="InterPro" id="IPR009057">
    <property type="entry name" value="Homeodomain-like_sf"/>
</dbReference>
<keyword evidence="3" id="KW-0805">Transcription regulation</keyword>
<feature type="domain" description="Myb-like" evidence="8">
    <location>
        <begin position="101"/>
        <end position="151"/>
    </location>
</feature>